<sequence length="86" mass="10212">MILWYYQIYTQSNHTSGGIAFIIIQTDQQFLAQNPHPGFISLTNKTTYTYGPFIRLNTFPIDLPLSVYNQMIIYKYVKYNQFNLYL</sequence>
<evidence type="ECO:0000313" key="2">
    <source>
        <dbReference type="Proteomes" id="UP000045545"/>
    </source>
</evidence>
<dbReference type="AlphaFoldDB" id="A0A0E4G9P6"/>
<dbReference type="STRING" id="690567.778"/>
<reference evidence="1 2" key="1">
    <citation type="submission" date="2015-03" db="EMBL/GenBank/DDBJ databases">
        <authorList>
            <person name="Murphy D."/>
        </authorList>
    </citation>
    <scope>NUCLEOTIDE SEQUENCE [LARGE SCALE GENOMIC DNA]</scope>
    <source>
        <strain evidence="1 2">OL-4</strain>
    </source>
</reference>
<keyword evidence="2" id="KW-1185">Reference proteome</keyword>
<dbReference type="Proteomes" id="UP000045545">
    <property type="component" value="Unassembled WGS sequence"/>
</dbReference>
<name>A0A0E4G9P6_9FIRM</name>
<evidence type="ECO:0000313" key="1">
    <source>
        <dbReference type="EMBL" id="CFX20513.1"/>
    </source>
</evidence>
<dbReference type="EMBL" id="CGIH01000010">
    <property type="protein sequence ID" value="CFX20513.1"/>
    <property type="molecule type" value="Genomic_DNA"/>
</dbReference>
<protein>
    <submittedName>
        <fullName evidence="1">Uncharacterized</fullName>
    </submittedName>
</protein>
<proteinExistence type="predicted"/>
<gene>
    <name evidence="1" type="ORF">778</name>
</gene>
<organism evidence="1 2">
    <name type="scientific">Syntrophomonas zehnderi OL-4</name>
    <dbReference type="NCBI Taxonomy" id="690567"/>
    <lineage>
        <taxon>Bacteria</taxon>
        <taxon>Bacillati</taxon>
        <taxon>Bacillota</taxon>
        <taxon>Clostridia</taxon>
        <taxon>Eubacteriales</taxon>
        <taxon>Syntrophomonadaceae</taxon>
        <taxon>Syntrophomonas</taxon>
    </lineage>
</organism>
<accession>A0A0E4G9P6</accession>